<feature type="transmembrane region" description="Helical" evidence="6">
    <location>
        <begin position="576"/>
        <end position="596"/>
    </location>
</feature>
<dbReference type="GO" id="GO:0016020">
    <property type="term" value="C:membrane"/>
    <property type="evidence" value="ECO:0007669"/>
    <property type="project" value="UniProtKB-SubCell"/>
</dbReference>
<dbReference type="EMBL" id="KV460269">
    <property type="protein sequence ID" value="OBT92362.1"/>
    <property type="molecule type" value="Genomic_DNA"/>
</dbReference>
<dbReference type="InterPro" id="IPR018823">
    <property type="entry name" value="ArAE_2_N"/>
</dbReference>
<gene>
    <name evidence="10" type="ORF">VE01_09371</name>
</gene>
<feature type="transmembrane region" description="Helical" evidence="6">
    <location>
        <begin position="630"/>
        <end position="650"/>
    </location>
</feature>
<evidence type="ECO:0000256" key="4">
    <source>
        <dbReference type="ARBA" id="ARBA00023136"/>
    </source>
</evidence>
<dbReference type="PANTHER" id="PTHR37994:SF4">
    <property type="entry name" value="ER TRANSPORTER 6TM N-TERMINAL DOMAIN-CONTAINING PROTEIN-RELATED"/>
    <property type="match status" value="1"/>
</dbReference>
<evidence type="ECO:0008006" key="12">
    <source>
        <dbReference type="Google" id="ProtNLM"/>
    </source>
</evidence>
<feature type="domain" description="Integral membrane bound transporter" evidence="9">
    <location>
        <begin position="594"/>
        <end position="739"/>
    </location>
</feature>
<evidence type="ECO:0000256" key="6">
    <source>
        <dbReference type="SAM" id="Phobius"/>
    </source>
</evidence>
<evidence type="ECO:0000256" key="5">
    <source>
        <dbReference type="SAM" id="MobiDB-lite"/>
    </source>
</evidence>
<dbReference type="PANTHER" id="PTHR37994">
    <property type="entry name" value="ARAE_2_N DOMAIN-CONTAINING PROTEIN-RELATED"/>
    <property type="match status" value="1"/>
</dbReference>
<evidence type="ECO:0000259" key="7">
    <source>
        <dbReference type="Pfam" id="PF10334"/>
    </source>
</evidence>
<evidence type="ECO:0000313" key="11">
    <source>
        <dbReference type="Proteomes" id="UP000091956"/>
    </source>
</evidence>
<feature type="region of interest" description="Disordered" evidence="5">
    <location>
        <begin position="378"/>
        <end position="397"/>
    </location>
</feature>
<proteinExistence type="predicted"/>
<feature type="transmembrane region" description="Helical" evidence="6">
    <location>
        <begin position="18"/>
        <end position="37"/>
    </location>
</feature>
<dbReference type="Pfam" id="PF10337">
    <property type="entry name" value="ArAE_2_N"/>
    <property type="match status" value="1"/>
</dbReference>
<organism evidence="10 11">
    <name type="scientific">Pseudogymnoascus verrucosus</name>
    <dbReference type="NCBI Taxonomy" id="342668"/>
    <lineage>
        <taxon>Eukaryota</taxon>
        <taxon>Fungi</taxon>
        <taxon>Dikarya</taxon>
        <taxon>Ascomycota</taxon>
        <taxon>Pezizomycotina</taxon>
        <taxon>Leotiomycetes</taxon>
        <taxon>Thelebolales</taxon>
        <taxon>Thelebolaceae</taxon>
        <taxon>Pseudogymnoascus</taxon>
    </lineage>
</organism>
<dbReference type="Pfam" id="PF13515">
    <property type="entry name" value="FUSC_2"/>
    <property type="match status" value="1"/>
</dbReference>
<dbReference type="GeneID" id="28842757"/>
<keyword evidence="3 6" id="KW-1133">Transmembrane helix</keyword>
<feature type="transmembrane region" description="Helical" evidence="6">
    <location>
        <begin position="125"/>
        <end position="145"/>
    </location>
</feature>
<reference evidence="11" key="2">
    <citation type="journal article" date="2018" name="Nat. Commun.">
        <title>Extreme sensitivity to ultraviolet light in the fungal pathogen causing white-nose syndrome of bats.</title>
        <authorList>
            <person name="Palmer J.M."/>
            <person name="Drees K.P."/>
            <person name="Foster J.T."/>
            <person name="Lindner D.L."/>
        </authorList>
    </citation>
    <scope>NUCLEOTIDE SEQUENCE [LARGE SCALE GENOMIC DNA]</scope>
    <source>
        <strain evidence="11">UAMH 10579</strain>
    </source>
</reference>
<feature type="transmembrane region" description="Helical" evidence="6">
    <location>
        <begin position="718"/>
        <end position="744"/>
    </location>
</feature>
<reference evidence="10 11" key="1">
    <citation type="submission" date="2016-03" db="EMBL/GenBank/DDBJ databases">
        <title>Comparative genomics of Pseudogymnoascus destructans, the fungus causing white-nose syndrome of bats.</title>
        <authorList>
            <person name="Palmer J.M."/>
            <person name="Drees K.P."/>
            <person name="Foster J.T."/>
            <person name="Lindner D.L."/>
        </authorList>
    </citation>
    <scope>NUCLEOTIDE SEQUENCE [LARGE SCALE GENOMIC DNA]</scope>
    <source>
        <strain evidence="10 11">UAMH 10579</strain>
    </source>
</reference>
<dbReference type="InterPro" id="IPR049453">
    <property type="entry name" value="Memb_transporter_dom"/>
</dbReference>
<feature type="region of interest" description="Disordered" evidence="5">
    <location>
        <begin position="223"/>
        <end position="243"/>
    </location>
</feature>
<feature type="domain" description="DUF2421" evidence="7">
    <location>
        <begin position="743"/>
        <end position="920"/>
    </location>
</feature>
<feature type="transmembrane region" description="Helical" evidence="6">
    <location>
        <begin position="151"/>
        <end position="174"/>
    </location>
</feature>
<dbReference type="Pfam" id="PF10334">
    <property type="entry name" value="BRE4"/>
    <property type="match status" value="1"/>
</dbReference>
<dbReference type="AlphaFoldDB" id="A0A1B8G961"/>
<keyword evidence="4 6" id="KW-0472">Membrane</keyword>
<feature type="domain" description="Putative ER transporter 6TM N-terminal" evidence="8">
    <location>
        <begin position="55"/>
        <end position="312"/>
    </location>
</feature>
<name>A0A1B8G961_9PEZI</name>
<sequence>MKGALPPTIVIAISQSDAISGITLTIGYLAALIAVTSQCLMPRAKFMKIMFFNLIAACVAASLCCLVSYCAVKGRQNSTPADALESVKSGYNSDACAISAVFLIVIIWGANSLRAWRPMEMQDPMVVFSIFSVVTITRTGTFLTVSQGLEFIARLLKGFLIGFAVSTGVSLLILPITSRDHVFQDLRESVAQVEVILQLLISFVGESSTTELCTDHGLLSRPRTARSTREIGNENDSTSSSGMEIEQKQLKESMDKLNALHSKLREDLFYANDEIAWGKLSAGDISTIADMFQNIMLPLSGMAILPETLEMIVQNKPLCEICTMARGSDNETTKQMETRKVVDTLRKSLMHSTNIITTGLQFFLLVFEFIKPERLDKQRRSQNMGSEGRDEESNGEYLDPLQPDFAARFERAVHEFHFRRKHILEALSSLEAFSGADKLPDELESSRNRSSFITSGPDIRQEFFLVLYVGHLQDSLLNATIELITFASSNVSHGTKKRNRLIFPKQNIIRGWFFLASERRQSDSVRRQSYHVDPSSVRQGQEMEHFPDPEHLPPANAWEKGSNVLRWISHKGRSEFSMFGFRVAAASFSVAILAFLHQTQTFFIRQRCIWAMIVIVIGMSPTSGQSMFGFIARIAATVISVVLSIFVWYIVDGKTIGVIIFLYLANIFEYYFYVKKPQFFGPSVIAIVTLNVIIGYELQVRKLGLEVATSNGQPYYPIYLFAPYKLAAVAAGCAISFFWAIFPYPITAKSKVRKLLGRSLFVLAKFYSAMHTTIELWMSDELGDIQNRHSPSFKLQAARHELFQEEMLLLNSLRVHSHFTTFEPAIGGKFPKQVYDSIILEIQRILTNMSLMAHTTQNLKALPFESEGGNSMSEDDKWISQLARIALESADFKSHSTTSLLCHLSGSIMSGEPLPPYLSTLHSFPLARQLQETDSDLLNIRHVEDPAFSAFVSLEVLRSQIGFSLKNILDHVKSLVGELTFDFHVMQTPEYLESTQLTTSNGNLDEDGQE</sequence>
<dbReference type="STRING" id="342668.A0A1B8G961"/>
<feature type="transmembrane region" description="Helical" evidence="6">
    <location>
        <begin position="91"/>
        <end position="113"/>
    </location>
</feature>
<dbReference type="RefSeq" id="XP_018126095.1">
    <property type="nucleotide sequence ID" value="XM_018278785.2"/>
</dbReference>
<evidence type="ECO:0000259" key="8">
    <source>
        <dbReference type="Pfam" id="PF10337"/>
    </source>
</evidence>
<keyword evidence="2 6" id="KW-0812">Transmembrane</keyword>
<feature type="transmembrane region" description="Helical" evidence="6">
    <location>
        <begin position="49"/>
        <end position="71"/>
    </location>
</feature>
<dbReference type="InterPro" id="IPR018820">
    <property type="entry name" value="BRE4-related_DUF2421"/>
</dbReference>
<evidence type="ECO:0000256" key="2">
    <source>
        <dbReference type="ARBA" id="ARBA00022692"/>
    </source>
</evidence>
<evidence type="ECO:0000313" key="10">
    <source>
        <dbReference type="EMBL" id="OBT92362.1"/>
    </source>
</evidence>
<protein>
    <recommendedName>
        <fullName evidence="12">ER transporter 6TM N-terminal domain-containing protein</fullName>
    </recommendedName>
</protein>
<evidence type="ECO:0000256" key="3">
    <source>
        <dbReference type="ARBA" id="ARBA00022989"/>
    </source>
</evidence>
<comment type="subcellular location">
    <subcellularLocation>
        <location evidence="1">Membrane</location>
        <topology evidence="1">Multi-pass membrane protein</topology>
    </subcellularLocation>
</comment>
<keyword evidence="11" id="KW-1185">Reference proteome</keyword>
<feature type="transmembrane region" description="Helical" evidence="6">
    <location>
        <begin position="679"/>
        <end position="698"/>
    </location>
</feature>
<dbReference type="Proteomes" id="UP000091956">
    <property type="component" value="Unassembled WGS sequence"/>
</dbReference>
<dbReference type="OrthoDB" id="2274698at2759"/>
<feature type="transmembrane region" description="Helical" evidence="6">
    <location>
        <begin position="656"/>
        <end position="672"/>
    </location>
</feature>
<accession>A0A1B8G961</accession>
<evidence type="ECO:0000259" key="9">
    <source>
        <dbReference type="Pfam" id="PF13515"/>
    </source>
</evidence>
<evidence type="ECO:0000256" key="1">
    <source>
        <dbReference type="ARBA" id="ARBA00004141"/>
    </source>
</evidence>